<evidence type="ECO:0000256" key="7">
    <source>
        <dbReference type="ARBA" id="ARBA00022898"/>
    </source>
</evidence>
<evidence type="ECO:0000256" key="5">
    <source>
        <dbReference type="ARBA" id="ARBA00022679"/>
    </source>
</evidence>
<evidence type="ECO:0000256" key="1">
    <source>
        <dbReference type="ARBA" id="ARBA00001933"/>
    </source>
</evidence>
<keyword evidence="6" id="KW-0479">Metal-binding</keyword>
<reference evidence="13" key="1">
    <citation type="journal article" date="2019" name="Int. J. Syst. Evol. Microbiol.">
        <title>The Global Catalogue of Microorganisms (GCM) 10K type strain sequencing project: providing services to taxonomists for standard genome sequencing and annotation.</title>
        <authorList>
            <consortium name="The Broad Institute Genomics Platform"/>
            <consortium name="The Broad Institute Genome Sequencing Center for Infectious Disease"/>
            <person name="Wu L."/>
            <person name="Ma J."/>
        </authorList>
    </citation>
    <scope>NUCLEOTIDE SEQUENCE [LARGE SCALE GENOMIC DNA]</scope>
    <source>
        <strain evidence="13">CGMCC-1.15741</strain>
    </source>
</reference>
<dbReference type="InterPro" id="IPR015422">
    <property type="entry name" value="PyrdxlP-dep_Trfase_small"/>
</dbReference>
<proteinExistence type="inferred from homology"/>
<feature type="domain" description="Aminotransferase class V" evidence="11">
    <location>
        <begin position="7"/>
        <end position="366"/>
    </location>
</feature>
<evidence type="ECO:0000259" key="11">
    <source>
        <dbReference type="Pfam" id="PF00266"/>
    </source>
</evidence>
<comment type="cofactor">
    <cofactor evidence="1">
        <name>pyridoxal 5'-phosphate</name>
        <dbReference type="ChEBI" id="CHEBI:597326"/>
    </cofactor>
</comment>
<name>A0ABW1SDA6_9PROT</name>
<keyword evidence="8" id="KW-0408">Iron</keyword>
<comment type="function">
    <text evidence="2">Catalyzes the removal of elemental sulfur atoms from cysteine to produce alanine. Seems to participate in the biosynthesis of the nitrogenase metalloclusters by providing the inorganic sulfur required for the Fe-S core formation.</text>
</comment>
<dbReference type="Pfam" id="PF00266">
    <property type="entry name" value="Aminotran_5"/>
    <property type="match status" value="1"/>
</dbReference>
<dbReference type="Gene3D" id="1.10.260.50">
    <property type="match status" value="1"/>
</dbReference>
<comment type="caution">
    <text evidence="12">The sequence shown here is derived from an EMBL/GenBank/DDBJ whole genome shotgun (WGS) entry which is preliminary data.</text>
</comment>
<evidence type="ECO:0000256" key="8">
    <source>
        <dbReference type="ARBA" id="ARBA00023004"/>
    </source>
</evidence>
<comment type="catalytic activity">
    <reaction evidence="10">
        <text>(sulfur carrier)-H + L-cysteine = (sulfur carrier)-SH + L-alanine</text>
        <dbReference type="Rhea" id="RHEA:43892"/>
        <dbReference type="Rhea" id="RHEA-COMP:14737"/>
        <dbReference type="Rhea" id="RHEA-COMP:14739"/>
        <dbReference type="ChEBI" id="CHEBI:29917"/>
        <dbReference type="ChEBI" id="CHEBI:35235"/>
        <dbReference type="ChEBI" id="CHEBI:57972"/>
        <dbReference type="ChEBI" id="CHEBI:64428"/>
        <dbReference type="EC" id="2.8.1.7"/>
    </reaction>
</comment>
<dbReference type="InterPro" id="IPR016454">
    <property type="entry name" value="Cysteine_dSase"/>
</dbReference>
<keyword evidence="13" id="KW-1185">Reference proteome</keyword>
<evidence type="ECO:0000256" key="4">
    <source>
        <dbReference type="ARBA" id="ARBA00013558"/>
    </source>
</evidence>
<dbReference type="SUPFAM" id="SSF53383">
    <property type="entry name" value="PLP-dependent transferases"/>
    <property type="match status" value="1"/>
</dbReference>
<sequence>MQVGDTIYLDYQAATPLDDRVLRVMQAAFATHFANPHAVDHVLGWRAAAAIDAAASKVAALFGLQADDVIFTSGASEANAMALNAARAIASQTGRTEVLIGSADHGSIRNEANSSRLTVKHIPLDERGAPDHDKLRAMISDETALVSVIGVNNENGAIAELAAIAALCRSCGVLFHADLAQAPLAMDINLLDLDIPFATISAHKLYGPKGIGALLTGPGVSEFVRPVVMGAGQQGGRRGGTMPTELIVGFGEACRLVSIDGPIERERIASIKDRFVEQLEEKQIANLVGARKDRHPGNALMHFQGQNAADLLARLQPHIAASTQSACSSGTMEPSHVLSAMGIDRGAASECIRFSFGRFSDFRQADRAIAFILNAVGMN</sequence>
<gene>
    <name evidence="12" type="ORF">ACFQDM_13975</name>
</gene>
<evidence type="ECO:0000256" key="9">
    <source>
        <dbReference type="ARBA" id="ARBA00023014"/>
    </source>
</evidence>
<keyword evidence="5" id="KW-0808">Transferase</keyword>
<evidence type="ECO:0000256" key="2">
    <source>
        <dbReference type="ARBA" id="ARBA00003120"/>
    </source>
</evidence>
<evidence type="ECO:0000313" key="12">
    <source>
        <dbReference type="EMBL" id="MFC6199189.1"/>
    </source>
</evidence>
<evidence type="ECO:0000313" key="13">
    <source>
        <dbReference type="Proteomes" id="UP001596303"/>
    </source>
</evidence>
<evidence type="ECO:0000256" key="10">
    <source>
        <dbReference type="ARBA" id="ARBA00050776"/>
    </source>
</evidence>
<dbReference type="InterPro" id="IPR015421">
    <property type="entry name" value="PyrdxlP-dep_Trfase_major"/>
</dbReference>
<organism evidence="12 13">
    <name type="scientific">Ponticaulis profundi</name>
    <dbReference type="NCBI Taxonomy" id="2665222"/>
    <lineage>
        <taxon>Bacteria</taxon>
        <taxon>Pseudomonadati</taxon>
        <taxon>Pseudomonadota</taxon>
        <taxon>Alphaproteobacteria</taxon>
        <taxon>Hyphomonadales</taxon>
        <taxon>Hyphomonadaceae</taxon>
        <taxon>Ponticaulis</taxon>
    </lineage>
</organism>
<keyword evidence="9" id="KW-0411">Iron-sulfur</keyword>
<dbReference type="PIRSF" id="PIRSF005572">
    <property type="entry name" value="NifS"/>
    <property type="match status" value="1"/>
</dbReference>
<protein>
    <recommendedName>
        <fullName evidence="4">Cysteine desulfurase</fullName>
    </recommendedName>
</protein>
<accession>A0ABW1SDA6</accession>
<dbReference type="Proteomes" id="UP001596303">
    <property type="component" value="Unassembled WGS sequence"/>
</dbReference>
<evidence type="ECO:0000256" key="6">
    <source>
        <dbReference type="ARBA" id="ARBA00022723"/>
    </source>
</evidence>
<dbReference type="InterPro" id="IPR000192">
    <property type="entry name" value="Aminotrans_V_dom"/>
</dbReference>
<dbReference type="RefSeq" id="WP_377380025.1">
    <property type="nucleotide sequence ID" value="NZ_JBHSSW010000028.1"/>
</dbReference>
<comment type="similarity">
    <text evidence="3">Belongs to the class-V pyridoxal-phosphate-dependent aminotransferase family. NifS/IscS subfamily.</text>
</comment>
<keyword evidence="7" id="KW-0663">Pyridoxal phosphate</keyword>
<dbReference type="EMBL" id="JBHSSW010000028">
    <property type="protein sequence ID" value="MFC6199189.1"/>
    <property type="molecule type" value="Genomic_DNA"/>
</dbReference>
<dbReference type="Gene3D" id="3.90.1150.10">
    <property type="entry name" value="Aspartate Aminotransferase, domain 1"/>
    <property type="match status" value="1"/>
</dbReference>
<dbReference type="PANTHER" id="PTHR11601">
    <property type="entry name" value="CYSTEINE DESULFURYLASE FAMILY MEMBER"/>
    <property type="match status" value="1"/>
</dbReference>
<dbReference type="InterPro" id="IPR015424">
    <property type="entry name" value="PyrdxlP-dep_Trfase"/>
</dbReference>
<evidence type="ECO:0000256" key="3">
    <source>
        <dbReference type="ARBA" id="ARBA00006490"/>
    </source>
</evidence>
<dbReference type="PANTHER" id="PTHR11601:SF34">
    <property type="entry name" value="CYSTEINE DESULFURASE"/>
    <property type="match status" value="1"/>
</dbReference>
<dbReference type="Gene3D" id="3.40.640.10">
    <property type="entry name" value="Type I PLP-dependent aspartate aminotransferase-like (Major domain)"/>
    <property type="match status" value="1"/>
</dbReference>